<evidence type="ECO:0000313" key="8">
    <source>
        <dbReference type="Proteomes" id="UP000011080"/>
    </source>
</evidence>
<name>L8IYE5_9CETA</name>
<dbReference type="Pfam" id="PF01157">
    <property type="entry name" value="Ribosomal_L21e"/>
    <property type="match status" value="1"/>
</dbReference>
<dbReference type="InterPro" id="IPR036948">
    <property type="entry name" value="Ribosomal_eL21_sf"/>
</dbReference>
<reference evidence="7 8" key="1">
    <citation type="journal article" date="2012" name="Nat. Genet.">
        <title>The yak genome and adaptation to life at high altitude.</title>
        <authorList>
            <person name="Qiu Q."/>
            <person name="Zhang G."/>
            <person name="Ma T."/>
            <person name="Qian W."/>
            <person name="Wang J."/>
            <person name="Ye Z."/>
            <person name="Cao C."/>
            <person name="Hu Q."/>
            <person name="Kim J."/>
            <person name="Larkin D.M."/>
            <person name="Auvil L."/>
            <person name="Capitanu B."/>
            <person name="Ma J."/>
            <person name="Lewin H.A."/>
            <person name="Qian X."/>
            <person name="Lang Y."/>
            <person name="Zhou R."/>
            <person name="Wang L."/>
            <person name="Wang K."/>
            <person name="Xia J."/>
            <person name="Liao S."/>
            <person name="Pan S."/>
            <person name="Lu X."/>
            <person name="Hou H."/>
            <person name="Wang Y."/>
            <person name="Zang X."/>
            <person name="Yin Y."/>
            <person name="Ma H."/>
            <person name="Zhang J."/>
            <person name="Wang Z."/>
            <person name="Zhang Y."/>
            <person name="Zhang D."/>
            <person name="Yonezawa T."/>
            <person name="Hasegawa M."/>
            <person name="Zhong Y."/>
            <person name="Liu W."/>
            <person name="Zhang Y."/>
            <person name="Huang Z."/>
            <person name="Zhang S."/>
            <person name="Long R."/>
            <person name="Yang H."/>
            <person name="Wang J."/>
            <person name="Lenstra J.A."/>
            <person name="Cooper D.N."/>
            <person name="Wu Y."/>
            <person name="Wang J."/>
            <person name="Shi P."/>
            <person name="Wang J."/>
            <person name="Liu J."/>
        </authorList>
    </citation>
    <scope>NUCLEOTIDE SEQUENCE [LARGE SCALE GENOMIC DNA]</scope>
    <source>
        <strain evidence="8">yakQH1</strain>
    </source>
</reference>
<dbReference type="EMBL" id="JH880594">
    <property type="protein sequence ID" value="ELR60399.1"/>
    <property type="molecule type" value="Genomic_DNA"/>
</dbReference>
<dbReference type="GO" id="GO:0003735">
    <property type="term" value="F:structural constituent of ribosome"/>
    <property type="evidence" value="ECO:0007669"/>
    <property type="project" value="InterPro"/>
</dbReference>
<evidence type="ECO:0000256" key="2">
    <source>
        <dbReference type="ARBA" id="ARBA00011133"/>
    </source>
</evidence>
<dbReference type="InterPro" id="IPR008991">
    <property type="entry name" value="Translation_prot_SH3-like_sf"/>
</dbReference>
<evidence type="ECO:0000256" key="1">
    <source>
        <dbReference type="ARBA" id="ARBA00008427"/>
    </source>
</evidence>
<feature type="non-terminal residue" evidence="7">
    <location>
        <position position="1"/>
    </location>
</feature>
<accession>L8IYE5</accession>
<organism evidence="7 8">
    <name type="scientific">Bos mutus</name>
    <name type="common">wild yak</name>
    <dbReference type="NCBI Taxonomy" id="72004"/>
    <lineage>
        <taxon>Eukaryota</taxon>
        <taxon>Metazoa</taxon>
        <taxon>Chordata</taxon>
        <taxon>Craniata</taxon>
        <taxon>Vertebrata</taxon>
        <taxon>Euteleostomi</taxon>
        <taxon>Mammalia</taxon>
        <taxon>Eutheria</taxon>
        <taxon>Laurasiatheria</taxon>
        <taxon>Artiodactyla</taxon>
        <taxon>Ruminantia</taxon>
        <taxon>Pecora</taxon>
        <taxon>Bovidae</taxon>
        <taxon>Bovinae</taxon>
        <taxon>Bos</taxon>
    </lineage>
</organism>
<evidence type="ECO:0000256" key="5">
    <source>
        <dbReference type="ARBA" id="ARBA00035219"/>
    </source>
</evidence>
<comment type="subunit">
    <text evidence="2">Component of the large ribosomal subunit.</text>
</comment>
<dbReference type="GO" id="GO:0006412">
    <property type="term" value="P:translation"/>
    <property type="evidence" value="ECO:0007669"/>
    <property type="project" value="InterPro"/>
</dbReference>
<dbReference type="PANTHER" id="PTHR20981">
    <property type="entry name" value="60S RIBOSOMAL PROTEIN L21"/>
    <property type="match status" value="1"/>
</dbReference>
<dbReference type="GO" id="GO:0031090">
    <property type="term" value="C:organelle membrane"/>
    <property type="evidence" value="ECO:0007669"/>
    <property type="project" value="UniProtKB-ARBA"/>
</dbReference>
<evidence type="ECO:0000256" key="3">
    <source>
        <dbReference type="ARBA" id="ARBA00022980"/>
    </source>
</evidence>
<dbReference type="SUPFAM" id="SSF50104">
    <property type="entry name" value="Translation proteins SH3-like domain"/>
    <property type="match status" value="1"/>
</dbReference>
<dbReference type="FunFam" id="2.30.30.70:FF:000001">
    <property type="entry name" value="60S ribosomal protein L21"/>
    <property type="match status" value="1"/>
</dbReference>
<keyword evidence="3" id="KW-0689">Ribosomal protein</keyword>
<evidence type="ECO:0000313" key="7">
    <source>
        <dbReference type="EMBL" id="ELR60399.1"/>
    </source>
</evidence>
<dbReference type="GO" id="GO:0022625">
    <property type="term" value="C:cytosolic large ribosomal subunit"/>
    <property type="evidence" value="ECO:0007669"/>
    <property type="project" value="UniProtKB-ARBA"/>
</dbReference>
<dbReference type="InterPro" id="IPR001147">
    <property type="entry name" value="Ribosomal_eL21"/>
</dbReference>
<dbReference type="Gene3D" id="2.30.30.70">
    <property type="entry name" value="Ribosomal protein L21"/>
    <property type="match status" value="1"/>
</dbReference>
<dbReference type="AlphaFoldDB" id="L8IYE5"/>
<dbReference type="FunFam" id="6.10.250.3260:FF:000001">
    <property type="entry name" value="60S ribosomal protein L21"/>
    <property type="match status" value="1"/>
</dbReference>
<protein>
    <recommendedName>
        <fullName evidence="5">Large ribosomal subunit protein eL21</fullName>
    </recommendedName>
    <alternativeName>
        <fullName evidence="6">60S ribosomal protein L21</fullName>
    </alternativeName>
</protein>
<sequence length="168" mass="19467">FTKMTSTKGERRGTLHMFSRLFGELGIVPLATYMQIYKKDDTVDTKRLGNVQKGMLQKCYHGKTGRVYITQHAVGITVNKQVKGKILVKRINACIKQIKHSKSRDSFLKCVKENDQYKKETKEKGAWVQLKQQFPPPREVYFVRINVKELKTVLTVDLLEPILYKFTA</sequence>
<proteinExistence type="inferred from homology"/>
<keyword evidence="4" id="KW-0687">Ribonucleoprotein</keyword>
<evidence type="ECO:0000256" key="4">
    <source>
        <dbReference type="ARBA" id="ARBA00023274"/>
    </source>
</evidence>
<dbReference type="Gene3D" id="6.10.250.3260">
    <property type="match status" value="1"/>
</dbReference>
<comment type="similarity">
    <text evidence="1">Belongs to the eukaryotic ribosomal protein eL21 family.</text>
</comment>
<dbReference type="Proteomes" id="UP000011080">
    <property type="component" value="Unassembled WGS sequence"/>
</dbReference>
<evidence type="ECO:0000256" key="6">
    <source>
        <dbReference type="ARBA" id="ARBA00035327"/>
    </source>
</evidence>
<gene>
    <name evidence="7" type="ORF">M91_19872</name>
</gene>